<accession>A0ABR1APH7</accession>
<evidence type="ECO:0000313" key="2">
    <source>
        <dbReference type="EMBL" id="KAK6624397.1"/>
    </source>
</evidence>
<feature type="region of interest" description="Disordered" evidence="1">
    <location>
        <begin position="77"/>
        <end position="99"/>
    </location>
</feature>
<comment type="caution">
    <text evidence="2">The sequence shown here is derived from an EMBL/GenBank/DDBJ whole genome shotgun (WGS) entry which is preliminary data.</text>
</comment>
<gene>
    <name evidence="2" type="ORF">RUM44_011256</name>
</gene>
<dbReference type="EMBL" id="JAWJWF010000046">
    <property type="protein sequence ID" value="KAK6624397.1"/>
    <property type="molecule type" value="Genomic_DNA"/>
</dbReference>
<organism evidence="2 3">
    <name type="scientific">Polyplax serrata</name>
    <name type="common">Common mouse louse</name>
    <dbReference type="NCBI Taxonomy" id="468196"/>
    <lineage>
        <taxon>Eukaryota</taxon>
        <taxon>Metazoa</taxon>
        <taxon>Ecdysozoa</taxon>
        <taxon>Arthropoda</taxon>
        <taxon>Hexapoda</taxon>
        <taxon>Insecta</taxon>
        <taxon>Pterygota</taxon>
        <taxon>Neoptera</taxon>
        <taxon>Paraneoptera</taxon>
        <taxon>Psocodea</taxon>
        <taxon>Troctomorpha</taxon>
        <taxon>Phthiraptera</taxon>
        <taxon>Anoplura</taxon>
        <taxon>Polyplacidae</taxon>
        <taxon>Polyplax</taxon>
    </lineage>
</organism>
<keyword evidence="3" id="KW-1185">Reference proteome</keyword>
<dbReference type="Proteomes" id="UP001359485">
    <property type="component" value="Unassembled WGS sequence"/>
</dbReference>
<sequence length="99" mass="10489">MGCETGRCSGWSSWGGCGGCGGSGSEISDPNPTAQQCLCRFAPSPRLAATLADHQRHRVVPSLVVNLGPSRQIKISPVKIEDMSDQPQSEYPESMGRNA</sequence>
<name>A0ABR1APH7_POLSC</name>
<protein>
    <submittedName>
        <fullName evidence="2">Uncharacterized protein</fullName>
    </submittedName>
</protein>
<evidence type="ECO:0000256" key="1">
    <source>
        <dbReference type="SAM" id="MobiDB-lite"/>
    </source>
</evidence>
<evidence type="ECO:0000313" key="3">
    <source>
        <dbReference type="Proteomes" id="UP001359485"/>
    </source>
</evidence>
<proteinExistence type="predicted"/>
<reference evidence="2 3" key="1">
    <citation type="submission" date="2023-09" db="EMBL/GenBank/DDBJ databases">
        <title>Genomes of two closely related lineages of the louse Polyplax serrata with different host specificities.</title>
        <authorList>
            <person name="Martinu J."/>
            <person name="Tarabai H."/>
            <person name="Stefka J."/>
            <person name="Hypsa V."/>
        </authorList>
    </citation>
    <scope>NUCLEOTIDE SEQUENCE [LARGE SCALE GENOMIC DNA]</scope>
    <source>
        <strain evidence="2">98ZLc_SE</strain>
    </source>
</reference>